<dbReference type="InterPro" id="IPR050542">
    <property type="entry name" value="Glycosyl_Hydrlase18_Chitinase"/>
</dbReference>
<dbReference type="HOGENOM" id="CLU_007818_6_2_1"/>
<dbReference type="AlphaFoldDB" id="A0A0C3H3Y0"/>
<keyword evidence="1" id="KW-0732">Signal</keyword>
<keyword evidence="3" id="KW-0378">Hydrolase</keyword>
<dbReference type="InParanoid" id="A0A0C3H3Y0"/>
<gene>
    <name evidence="3" type="ORF">OIDMADRAFT_147704</name>
</gene>
<evidence type="ECO:0000256" key="1">
    <source>
        <dbReference type="SAM" id="SignalP"/>
    </source>
</evidence>
<keyword evidence="4" id="KW-1185">Reference proteome</keyword>
<dbReference type="GO" id="GO:0004568">
    <property type="term" value="F:chitinase activity"/>
    <property type="evidence" value="ECO:0007669"/>
    <property type="project" value="TreeGrafter"/>
</dbReference>
<evidence type="ECO:0000259" key="2">
    <source>
        <dbReference type="PROSITE" id="PS51910"/>
    </source>
</evidence>
<protein>
    <submittedName>
        <fullName evidence="3">Glycoside hydrolase family 18 protein</fullName>
    </submittedName>
</protein>
<dbReference type="EMBL" id="KN832882">
    <property type="protein sequence ID" value="KIM97151.1"/>
    <property type="molecule type" value="Genomic_DNA"/>
</dbReference>
<feature type="chain" id="PRO_5002165207" evidence="1">
    <location>
        <begin position="23"/>
        <end position="403"/>
    </location>
</feature>
<organism evidence="3 4">
    <name type="scientific">Oidiodendron maius (strain Zn)</name>
    <dbReference type="NCBI Taxonomy" id="913774"/>
    <lineage>
        <taxon>Eukaryota</taxon>
        <taxon>Fungi</taxon>
        <taxon>Dikarya</taxon>
        <taxon>Ascomycota</taxon>
        <taxon>Pezizomycotina</taxon>
        <taxon>Leotiomycetes</taxon>
        <taxon>Leotiomycetes incertae sedis</taxon>
        <taxon>Myxotrichaceae</taxon>
        <taxon>Oidiodendron</taxon>
    </lineage>
</organism>
<sequence>MGWFRSFVIIALPLFFISHSRANYTVNARSSVALYWGQGPGQQRLLHFCQQASVDIIPLAFVDIFPEQGNGFPGTNFGNQCWGGSYVYKGPGNDSALNQLQSECPQLIADIPVCQTVYGKKILLSLGGGTTGYQLTGTENGEAFADFLWGAFGPRTQEWLDSGLPRPFDGPNNQSVEVDGFDFDIQVPSTDNEAGYIAMVQRLRSNFVGANKPKIITGAPQCIVPDANMGSMITSTQFDIIWIQYYNTPQCSARNWANANQNYLLTGIEAASGFSYDTWADFLSGTASANAKLYIGLPGAPATADPSSDFYLNTTEMSSLVKAYYCKANFGGIMIWEATAAENNVGPNGTFYQDVKDVLLGYDGNSLLCSISPGNNTSRRRIPATRMATAPLTPTQITRRNPN</sequence>
<dbReference type="InterPro" id="IPR001223">
    <property type="entry name" value="Glyco_hydro18_cat"/>
</dbReference>
<dbReference type="Gene3D" id="3.20.20.80">
    <property type="entry name" value="Glycosidases"/>
    <property type="match status" value="1"/>
</dbReference>
<accession>A0A0C3H3Y0</accession>
<dbReference type="OrthoDB" id="6020543at2759"/>
<dbReference type="PANTHER" id="PTHR45708:SF47">
    <property type="entry name" value="ENDOCHITINASE A"/>
    <property type="match status" value="1"/>
</dbReference>
<reference evidence="3 4" key="1">
    <citation type="submission" date="2014-04" db="EMBL/GenBank/DDBJ databases">
        <authorList>
            <consortium name="DOE Joint Genome Institute"/>
            <person name="Kuo A."/>
            <person name="Martino E."/>
            <person name="Perotto S."/>
            <person name="Kohler A."/>
            <person name="Nagy L.G."/>
            <person name="Floudas D."/>
            <person name="Copeland A."/>
            <person name="Barry K.W."/>
            <person name="Cichocki N."/>
            <person name="Veneault-Fourrey C."/>
            <person name="LaButti K."/>
            <person name="Lindquist E.A."/>
            <person name="Lipzen A."/>
            <person name="Lundell T."/>
            <person name="Morin E."/>
            <person name="Murat C."/>
            <person name="Sun H."/>
            <person name="Tunlid A."/>
            <person name="Henrissat B."/>
            <person name="Grigoriev I.V."/>
            <person name="Hibbett D.S."/>
            <person name="Martin F."/>
            <person name="Nordberg H.P."/>
            <person name="Cantor M.N."/>
            <person name="Hua S.X."/>
        </authorList>
    </citation>
    <scope>NUCLEOTIDE SEQUENCE [LARGE SCALE GENOMIC DNA]</scope>
    <source>
        <strain evidence="3 4">Zn</strain>
    </source>
</reference>
<dbReference type="GO" id="GO:0005975">
    <property type="term" value="P:carbohydrate metabolic process"/>
    <property type="evidence" value="ECO:0007669"/>
    <property type="project" value="InterPro"/>
</dbReference>
<feature type="signal peptide" evidence="1">
    <location>
        <begin position="1"/>
        <end position="22"/>
    </location>
</feature>
<evidence type="ECO:0000313" key="3">
    <source>
        <dbReference type="EMBL" id="KIM97151.1"/>
    </source>
</evidence>
<proteinExistence type="predicted"/>
<dbReference type="PROSITE" id="PS51910">
    <property type="entry name" value="GH18_2"/>
    <property type="match status" value="1"/>
</dbReference>
<reference evidence="4" key="2">
    <citation type="submission" date="2015-01" db="EMBL/GenBank/DDBJ databases">
        <title>Evolutionary Origins and Diversification of the Mycorrhizal Mutualists.</title>
        <authorList>
            <consortium name="DOE Joint Genome Institute"/>
            <consortium name="Mycorrhizal Genomics Consortium"/>
            <person name="Kohler A."/>
            <person name="Kuo A."/>
            <person name="Nagy L.G."/>
            <person name="Floudas D."/>
            <person name="Copeland A."/>
            <person name="Barry K.W."/>
            <person name="Cichocki N."/>
            <person name="Veneault-Fourrey C."/>
            <person name="LaButti K."/>
            <person name="Lindquist E.A."/>
            <person name="Lipzen A."/>
            <person name="Lundell T."/>
            <person name="Morin E."/>
            <person name="Murat C."/>
            <person name="Riley R."/>
            <person name="Ohm R."/>
            <person name="Sun H."/>
            <person name="Tunlid A."/>
            <person name="Henrissat B."/>
            <person name="Grigoriev I.V."/>
            <person name="Hibbett D.S."/>
            <person name="Martin F."/>
        </authorList>
    </citation>
    <scope>NUCLEOTIDE SEQUENCE [LARGE SCALE GENOMIC DNA]</scope>
    <source>
        <strain evidence="4">Zn</strain>
    </source>
</reference>
<evidence type="ECO:0000313" key="4">
    <source>
        <dbReference type="Proteomes" id="UP000054321"/>
    </source>
</evidence>
<dbReference type="STRING" id="913774.A0A0C3H3Y0"/>
<dbReference type="Proteomes" id="UP000054321">
    <property type="component" value="Unassembled WGS sequence"/>
</dbReference>
<dbReference type="GO" id="GO:0005576">
    <property type="term" value="C:extracellular region"/>
    <property type="evidence" value="ECO:0007669"/>
    <property type="project" value="TreeGrafter"/>
</dbReference>
<dbReference type="Pfam" id="PF00704">
    <property type="entry name" value="Glyco_hydro_18"/>
    <property type="match status" value="1"/>
</dbReference>
<dbReference type="InterPro" id="IPR017853">
    <property type="entry name" value="GH"/>
</dbReference>
<name>A0A0C3H3Y0_OIDMZ</name>
<dbReference type="PANTHER" id="PTHR45708">
    <property type="entry name" value="ENDOCHITINASE"/>
    <property type="match status" value="1"/>
</dbReference>
<feature type="domain" description="GH18" evidence="2">
    <location>
        <begin position="30"/>
        <end position="362"/>
    </location>
</feature>
<dbReference type="SUPFAM" id="SSF51445">
    <property type="entry name" value="(Trans)glycosidases"/>
    <property type="match status" value="1"/>
</dbReference>